<dbReference type="Pfam" id="PF09848">
    <property type="entry name" value="SLFN-g3_helicase"/>
    <property type="match status" value="1"/>
</dbReference>
<dbReference type="SUPFAM" id="SSF52540">
    <property type="entry name" value="P-loop containing nucleoside triphosphate hydrolases"/>
    <property type="match status" value="1"/>
</dbReference>
<name>A0A6L6GBC8_STRUB</name>
<dbReference type="RefSeq" id="WP_154617651.1">
    <property type="nucleotide sequence ID" value="NZ_JADFAY010000007.1"/>
</dbReference>
<dbReference type="InterPro" id="IPR027417">
    <property type="entry name" value="P-loop_NTPase"/>
</dbReference>
<dbReference type="Gene3D" id="3.40.50.300">
    <property type="entry name" value="P-loop containing nucleotide triphosphate hydrolases"/>
    <property type="match status" value="1"/>
</dbReference>
<dbReference type="AlphaFoldDB" id="A0A6L6GBC8"/>
<dbReference type="InterPro" id="IPR000305">
    <property type="entry name" value="GIY-YIG_endonuc"/>
</dbReference>
<dbReference type="PROSITE" id="PS50164">
    <property type="entry name" value="GIY_YIG"/>
    <property type="match status" value="1"/>
</dbReference>
<protein>
    <submittedName>
        <fullName evidence="1">DUF2075 domain-containing protein</fullName>
    </submittedName>
</protein>
<dbReference type="EMBL" id="WLXI01000049">
    <property type="protein sequence ID" value="MTD02066.1"/>
    <property type="molecule type" value="Genomic_DNA"/>
</dbReference>
<accession>A0A6L6GBC8</accession>
<sequence length="582" mass="66883">MSLNNNYNPVITKINYDSLTVNSIKSQKLNENDQSLILDYPTVYIINDKDSQQKSKYVVYIGETNDISRRTKQHLYDDIRNGREDFIELSDSTTAEMFIIGHKYFNKSLTLDIENKLLHYLSSVEAVIKVNNRKENPQNNYYTSEAMETIFSKVWRKLHRTNPELFPTESIIRDSALFKASPFHKLTDEQIDAKNDIILKTISILSQNLEGQLLLVEGEAGSGKTVLMSNLLYDLFSDESLPIKSNELSIHLLVNHDQQLVVYEQLAKKLGLKNKNPMPVVAKPTSFINKQSKCNKKADIVIIDEAHLLLTRGKQSYRGKNHLKDILENAKVVIAVFDEKQILTAEQIWESQDLAEIRLDARDVIKLKNQMRINANNSTITWIRQFIDDGLIKPYIPDNTYDLKVFDSPTEMYAAIKKKSINQDNGISRLLATYDWTFKNTKSEEDYYYVEIGDFKLPWNLQLPKSRKEKDLSWAEQSQTIDEVGSTYTIQGFDLNYAAVIIGPSVKYRNGQVVFDPSESKNAKAKERRTLSDGRKQSFGETLLQNELNVLLTRGVNGLYLFAVDEELQKMLKKNVPFSNID</sequence>
<dbReference type="InterPro" id="IPR003593">
    <property type="entry name" value="AAA+_ATPase"/>
</dbReference>
<reference evidence="1 2" key="1">
    <citation type="submission" date="2019-11" db="EMBL/GenBank/DDBJ databases">
        <title>Streptococcus uberis isolated from clinical mastitis cases on a southeastern Queensland dairy.</title>
        <authorList>
            <person name="Workentine M.L."/>
            <person name="Price R."/>
            <person name="Olchowy T."/>
        </authorList>
    </citation>
    <scope>NUCLEOTIDE SEQUENCE [LARGE SCALE GENOMIC DNA]</scope>
    <source>
        <strain evidence="1 2">OLC4459-A17</strain>
    </source>
</reference>
<evidence type="ECO:0000313" key="2">
    <source>
        <dbReference type="Proteomes" id="UP000483839"/>
    </source>
</evidence>
<organism evidence="1 2">
    <name type="scientific">Streptococcus uberis</name>
    <dbReference type="NCBI Taxonomy" id="1349"/>
    <lineage>
        <taxon>Bacteria</taxon>
        <taxon>Bacillati</taxon>
        <taxon>Bacillota</taxon>
        <taxon>Bacilli</taxon>
        <taxon>Lactobacillales</taxon>
        <taxon>Streptococcaceae</taxon>
        <taxon>Streptococcus</taxon>
    </lineage>
</organism>
<dbReference type="SMART" id="SM00382">
    <property type="entry name" value="AAA"/>
    <property type="match status" value="1"/>
</dbReference>
<dbReference type="CDD" id="cd10439">
    <property type="entry name" value="GIY-YIG_COG3410"/>
    <property type="match status" value="1"/>
</dbReference>
<gene>
    <name evidence="1" type="ORF">GKS16_07260</name>
</gene>
<comment type="caution">
    <text evidence="1">The sequence shown here is derived from an EMBL/GenBank/DDBJ whole genome shotgun (WGS) entry which is preliminary data.</text>
</comment>
<proteinExistence type="predicted"/>
<evidence type="ECO:0000313" key="1">
    <source>
        <dbReference type="EMBL" id="MTD02066.1"/>
    </source>
</evidence>
<dbReference type="Proteomes" id="UP000483839">
    <property type="component" value="Unassembled WGS sequence"/>
</dbReference>
<dbReference type="InterPro" id="IPR018647">
    <property type="entry name" value="SLFN_3-like_DNA/RNA_helicase"/>
</dbReference>
<dbReference type="Pfam" id="PF01541">
    <property type="entry name" value="GIY-YIG"/>
    <property type="match status" value="1"/>
</dbReference>